<dbReference type="EMBL" id="JAMDLZ010000008">
    <property type="protein sequence ID" value="MCY9546361.1"/>
    <property type="molecule type" value="Genomic_DNA"/>
</dbReference>
<feature type="transmembrane region" description="Helical" evidence="1">
    <location>
        <begin position="149"/>
        <end position="170"/>
    </location>
</feature>
<comment type="caution">
    <text evidence="2">The sequence shown here is derived from an EMBL/GenBank/DDBJ whole genome shotgun (WGS) entry which is preliminary data.</text>
</comment>
<organism evidence="2 3">
    <name type="scientific">Lysinibacillus xylanilyticus</name>
    <dbReference type="NCBI Taxonomy" id="582475"/>
    <lineage>
        <taxon>Bacteria</taxon>
        <taxon>Bacillati</taxon>
        <taxon>Bacillota</taxon>
        <taxon>Bacilli</taxon>
        <taxon>Bacillales</taxon>
        <taxon>Bacillaceae</taxon>
        <taxon>Lysinibacillus</taxon>
    </lineage>
</organism>
<dbReference type="Proteomes" id="UP001527052">
    <property type="component" value="Unassembled WGS sequence"/>
</dbReference>
<reference evidence="2 3" key="1">
    <citation type="submission" date="2022-05" db="EMBL/GenBank/DDBJ databases">
        <title>Genome Sequencing of Bee-Associated Microbes.</title>
        <authorList>
            <person name="Dunlap C."/>
        </authorList>
    </citation>
    <scope>NUCLEOTIDE SEQUENCE [LARGE SCALE GENOMIC DNA]</scope>
    <source>
        <strain evidence="2 3">NRRL BD-083</strain>
    </source>
</reference>
<proteinExistence type="predicted"/>
<feature type="transmembrane region" description="Helical" evidence="1">
    <location>
        <begin position="23"/>
        <end position="44"/>
    </location>
</feature>
<evidence type="ECO:0000256" key="1">
    <source>
        <dbReference type="SAM" id="Phobius"/>
    </source>
</evidence>
<dbReference type="RefSeq" id="WP_268636610.1">
    <property type="nucleotide sequence ID" value="NZ_JAMDLZ010000008.1"/>
</dbReference>
<keyword evidence="3" id="KW-1185">Reference proteome</keyword>
<keyword evidence="1" id="KW-0812">Transmembrane</keyword>
<protein>
    <submittedName>
        <fullName evidence="2">Uncharacterized protein</fullName>
    </submittedName>
</protein>
<keyword evidence="1" id="KW-1133">Transmembrane helix</keyword>
<feature type="transmembrane region" description="Helical" evidence="1">
    <location>
        <begin position="126"/>
        <end position="143"/>
    </location>
</feature>
<keyword evidence="1" id="KW-0472">Membrane</keyword>
<feature type="transmembrane region" description="Helical" evidence="1">
    <location>
        <begin position="95"/>
        <end position="114"/>
    </location>
</feature>
<name>A0ABT4EPY6_9BACI</name>
<evidence type="ECO:0000313" key="3">
    <source>
        <dbReference type="Proteomes" id="UP001527052"/>
    </source>
</evidence>
<evidence type="ECO:0000313" key="2">
    <source>
        <dbReference type="EMBL" id="MCY9546361.1"/>
    </source>
</evidence>
<gene>
    <name evidence="2" type="ORF">M5W82_05305</name>
</gene>
<accession>A0ABT4EPY6</accession>
<feature type="transmembrane region" description="Helical" evidence="1">
    <location>
        <begin position="56"/>
        <end position="75"/>
    </location>
</feature>
<sequence>MSGLFLGIRHVINLIGEADDGTVFGQSLVLFGHLGLSLAFIGLFEAQGKRNGLLGNLGMLLSLIGTTCVTAVVFVEIAGASGVNVRPIFDEGVPSIIYTVGPLFFVLGMILVGISVMKEGVLPRMGGLSLIVGTLVFALATFIPYAEGIITVIGGAITGIGFVWLGGYLLSANGKRELTNQTKMSAII</sequence>